<gene>
    <name evidence="1" type="ORF">CGZ75_02120</name>
</gene>
<keyword evidence="2" id="KW-1185">Reference proteome</keyword>
<accession>A0A229P0C9</accession>
<evidence type="ECO:0000313" key="1">
    <source>
        <dbReference type="EMBL" id="OXM15557.1"/>
    </source>
</evidence>
<evidence type="ECO:0008006" key="3">
    <source>
        <dbReference type="Google" id="ProtNLM"/>
    </source>
</evidence>
<dbReference type="InterPro" id="IPR028148">
    <property type="entry name" value="Imm74"/>
</dbReference>
<proteinExistence type="predicted"/>
<reference evidence="1 2" key="1">
    <citation type="submission" date="2017-07" db="EMBL/GenBank/DDBJ databases">
        <title>Paenibacillus herberti R33 genome sequencing and assembly.</title>
        <authorList>
            <person name="Su W."/>
        </authorList>
    </citation>
    <scope>NUCLEOTIDE SEQUENCE [LARGE SCALE GENOMIC DNA]</scope>
    <source>
        <strain evidence="1 2">R33</strain>
    </source>
</reference>
<dbReference type="Proteomes" id="UP000215145">
    <property type="component" value="Unassembled WGS sequence"/>
</dbReference>
<evidence type="ECO:0000313" key="2">
    <source>
        <dbReference type="Proteomes" id="UP000215145"/>
    </source>
</evidence>
<dbReference type="Pfam" id="PF15603">
    <property type="entry name" value="Imm74"/>
    <property type="match status" value="1"/>
</dbReference>
<dbReference type="AlphaFoldDB" id="A0A229P0C9"/>
<dbReference type="RefSeq" id="WP_089522652.1">
    <property type="nucleotide sequence ID" value="NZ_NMUQ01000001.1"/>
</dbReference>
<sequence length="75" mass="8571">MKITGTMSYIKVEIDDKIVKINGEMIVGGFVAFKKSIGNWESPFESESIDENMKEQIIRDVVNQTKDSHMVITFE</sequence>
<protein>
    <recommendedName>
        <fullName evidence="3">Immunity protein 74</fullName>
    </recommendedName>
</protein>
<comment type="caution">
    <text evidence="1">The sequence shown here is derived from an EMBL/GenBank/DDBJ whole genome shotgun (WGS) entry which is preliminary data.</text>
</comment>
<dbReference type="EMBL" id="NMUQ01000001">
    <property type="protein sequence ID" value="OXM15557.1"/>
    <property type="molecule type" value="Genomic_DNA"/>
</dbReference>
<dbReference type="OrthoDB" id="1495580at2"/>
<name>A0A229P0C9_9BACL</name>
<organism evidence="1 2">
    <name type="scientific">Paenibacillus herberti</name>
    <dbReference type="NCBI Taxonomy" id="1619309"/>
    <lineage>
        <taxon>Bacteria</taxon>
        <taxon>Bacillati</taxon>
        <taxon>Bacillota</taxon>
        <taxon>Bacilli</taxon>
        <taxon>Bacillales</taxon>
        <taxon>Paenibacillaceae</taxon>
        <taxon>Paenibacillus</taxon>
    </lineage>
</organism>